<name>J9ZCI1_LEPFM</name>
<dbReference type="PATRIC" id="fig|1048260.3.peg.1461"/>
<evidence type="ECO:0000313" key="1">
    <source>
        <dbReference type="EMBL" id="AFS53573.1"/>
    </source>
</evidence>
<proteinExistence type="predicted"/>
<dbReference type="KEGG" id="lfi:LFML04_1348"/>
<protein>
    <recommendedName>
        <fullName evidence="3">DUF4145 domain-containing protein</fullName>
    </recommendedName>
</protein>
<sequence length="40" mass="4757">MWHHARVIRNDALHSPEKLTEIGVRDLLAELEDDEKERHP</sequence>
<accession>J9ZCI1</accession>
<dbReference type="Proteomes" id="UP000006177">
    <property type="component" value="Chromosome"/>
</dbReference>
<reference evidence="1 2" key="1">
    <citation type="journal article" date="2011" name="J. Microbiol.">
        <title>Complete genome of Leptospirillum ferriphilum ML-04 provides insight into its physiology and environmental adaptation.</title>
        <authorList>
            <person name="Mi S."/>
            <person name="Song J."/>
            <person name="Lin J."/>
            <person name="Che Y."/>
            <person name="Zheng H."/>
            <person name="Lin J."/>
        </authorList>
    </citation>
    <scope>NUCLEOTIDE SEQUENCE [LARGE SCALE GENOMIC DNA]</scope>
    <source>
        <strain evidence="1 2">ML-04</strain>
    </source>
</reference>
<organism evidence="1 2">
    <name type="scientific">Leptospirillum ferriphilum (strain ML-04)</name>
    <dbReference type="NCBI Taxonomy" id="1048260"/>
    <lineage>
        <taxon>Bacteria</taxon>
        <taxon>Pseudomonadati</taxon>
        <taxon>Nitrospirota</taxon>
        <taxon>Nitrospiria</taxon>
        <taxon>Nitrospirales</taxon>
        <taxon>Nitrospiraceae</taxon>
        <taxon>Leptospirillum</taxon>
    </lineage>
</organism>
<evidence type="ECO:0000313" key="2">
    <source>
        <dbReference type="Proteomes" id="UP000006177"/>
    </source>
</evidence>
<dbReference type="EMBL" id="CP002919">
    <property type="protein sequence ID" value="AFS53573.1"/>
    <property type="molecule type" value="Genomic_DNA"/>
</dbReference>
<dbReference type="HOGENOM" id="CLU_3291838_0_0_0"/>
<dbReference type="RefSeq" id="WP_014961083.1">
    <property type="nucleotide sequence ID" value="NC_018649.1"/>
</dbReference>
<evidence type="ECO:0008006" key="3">
    <source>
        <dbReference type="Google" id="ProtNLM"/>
    </source>
</evidence>
<gene>
    <name evidence="1" type="ordered locus">LFML04_1348</name>
</gene>
<dbReference type="AlphaFoldDB" id="J9ZCI1"/>
<dbReference type="STRING" id="1048260.LFML04_1348"/>